<keyword evidence="2" id="KW-1185">Reference proteome</keyword>
<evidence type="ECO:0008006" key="3">
    <source>
        <dbReference type="Google" id="ProtNLM"/>
    </source>
</evidence>
<evidence type="ECO:0000313" key="1">
    <source>
        <dbReference type="EMBL" id="TDD38427.1"/>
    </source>
</evidence>
<dbReference type="OrthoDB" id="3690876at2"/>
<proteinExistence type="predicted"/>
<sequence length="133" mass="14478">MSFFDGVVTTAQKAVRQATVHTAINSGGSAQAASFTVDIEQIPGLIAKYEDAREKMERILRKAQQLGNIQGPGEDEVSQRLVTSLNEMAGHNEGCLSWAVADGIKRLTSQIDQLKAAQREYQTTDENATARQV</sequence>
<reference evidence="1 2" key="1">
    <citation type="submission" date="2019-03" db="EMBL/GenBank/DDBJ databases">
        <title>Draft genome sequences of novel Actinobacteria.</title>
        <authorList>
            <person name="Sahin N."/>
            <person name="Ay H."/>
            <person name="Saygin H."/>
        </authorList>
    </citation>
    <scope>NUCLEOTIDE SEQUENCE [LARGE SCALE GENOMIC DNA]</scope>
    <source>
        <strain evidence="1 2">7K502</strain>
    </source>
</reference>
<dbReference type="Proteomes" id="UP000294947">
    <property type="component" value="Unassembled WGS sequence"/>
</dbReference>
<dbReference type="EMBL" id="SMKW01000086">
    <property type="protein sequence ID" value="TDD38427.1"/>
    <property type="molecule type" value="Genomic_DNA"/>
</dbReference>
<name>A0A4V2YJF0_9PSEU</name>
<gene>
    <name evidence="1" type="ORF">E1288_38735</name>
</gene>
<dbReference type="AlphaFoldDB" id="A0A4V2YJF0"/>
<organism evidence="1 2">
    <name type="scientific">Saccharopolyspora elongata</name>
    <dbReference type="NCBI Taxonomy" id="2530387"/>
    <lineage>
        <taxon>Bacteria</taxon>
        <taxon>Bacillati</taxon>
        <taxon>Actinomycetota</taxon>
        <taxon>Actinomycetes</taxon>
        <taxon>Pseudonocardiales</taxon>
        <taxon>Pseudonocardiaceae</taxon>
        <taxon>Saccharopolyspora</taxon>
    </lineage>
</organism>
<evidence type="ECO:0000313" key="2">
    <source>
        <dbReference type="Proteomes" id="UP000294947"/>
    </source>
</evidence>
<accession>A0A4V2YJF0</accession>
<comment type="caution">
    <text evidence="1">The sequence shown here is derived from an EMBL/GenBank/DDBJ whole genome shotgun (WGS) entry which is preliminary data.</text>
</comment>
<protein>
    <recommendedName>
        <fullName evidence="3">PE domain-containing protein</fullName>
    </recommendedName>
</protein>
<dbReference type="RefSeq" id="WP_132493659.1">
    <property type="nucleotide sequence ID" value="NZ_SMKW01000086.1"/>
</dbReference>